<evidence type="ECO:0000313" key="2">
    <source>
        <dbReference type="EMBL" id="EPS35090.1"/>
    </source>
</evidence>
<keyword evidence="1" id="KW-0472">Membrane</keyword>
<comment type="caution">
    <text evidence="2">The sequence shown here is derived from an EMBL/GenBank/DDBJ whole genome shotgun (WGS) entry which is preliminary data.</text>
</comment>
<name>S7ZWF2_DACHA</name>
<feature type="transmembrane region" description="Helical" evidence="1">
    <location>
        <begin position="151"/>
        <end position="171"/>
    </location>
</feature>
<dbReference type="HOGENOM" id="CLU_094318_0_0_1"/>
<dbReference type="OMA" id="FHARTVY"/>
<evidence type="ECO:0000313" key="3">
    <source>
        <dbReference type="Proteomes" id="UP000015100"/>
    </source>
</evidence>
<feature type="transmembrane region" description="Helical" evidence="1">
    <location>
        <begin position="86"/>
        <end position="113"/>
    </location>
</feature>
<feature type="transmembrane region" description="Helical" evidence="1">
    <location>
        <begin position="20"/>
        <end position="43"/>
    </location>
</feature>
<protein>
    <submittedName>
        <fullName evidence="2">Uncharacterized protein</fullName>
    </submittedName>
</protein>
<reference evidence="2 3" key="1">
    <citation type="journal article" date="2013" name="PLoS Genet.">
        <title>Genomic mechanisms accounting for the adaptation to parasitism in nematode-trapping fungi.</title>
        <authorList>
            <person name="Meerupati T."/>
            <person name="Andersson K.M."/>
            <person name="Friman E."/>
            <person name="Kumar D."/>
            <person name="Tunlid A."/>
            <person name="Ahren D."/>
        </authorList>
    </citation>
    <scope>NUCLEOTIDE SEQUENCE [LARGE SCALE GENOMIC DNA]</scope>
    <source>
        <strain evidence="2 3">CBS 200.50</strain>
    </source>
</reference>
<accession>S7ZWF2</accession>
<feature type="transmembrane region" description="Helical" evidence="1">
    <location>
        <begin position="230"/>
        <end position="247"/>
    </location>
</feature>
<dbReference type="EMBL" id="AQGS01001233">
    <property type="protein sequence ID" value="EPS35090.1"/>
    <property type="molecule type" value="Genomic_DNA"/>
</dbReference>
<keyword evidence="1" id="KW-1133">Transmembrane helix</keyword>
<keyword evidence="1" id="KW-0812">Transmembrane</keyword>
<dbReference type="AlphaFoldDB" id="S7ZWF2"/>
<evidence type="ECO:0000256" key="1">
    <source>
        <dbReference type="SAM" id="Phobius"/>
    </source>
</evidence>
<feature type="transmembrane region" description="Helical" evidence="1">
    <location>
        <begin position="199"/>
        <end position="218"/>
    </location>
</feature>
<reference evidence="3" key="2">
    <citation type="submission" date="2013-04" db="EMBL/GenBank/DDBJ databases">
        <title>Genomic mechanisms accounting for the adaptation to parasitism in nematode-trapping fungi.</title>
        <authorList>
            <person name="Ahren D.G."/>
        </authorList>
    </citation>
    <scope>NUCLEOTIDE SEQUENCE [LARGE SCALE GENOMIC DNA]</scope>
    <source>
        <strain evidence="3">CBS 200.50</strain>
    </source>
</reference>
<organism evidence="2 3">
    <name type="scientific">Dactylellina haptotyla (strain CBS 200.50)</name>
    <name type="common">Nematode-trapping fungus</name>
    <name type="synonym">Monacrosporium haptotylum</name>
    <dbReference type="NCBI Taxonomy" id="1284197"/>
    <lineage>
        <taxon>Eukaryota</taxon>
        <taxon>Fungi</taxon>
        <taxon>Dikarya</taxon>
        <taxon>Ascomycota</taxon>
        <taxon>Pezizomycotina</taxon>
        <taxon>Orbiliomycetes</taxon>
        <taxon>Orbiliales</taxon>
        <taxon>Orbiliaceae</taxon>
        <taxon>Dactylellina</taxon>
    </lineage>
</organism>
<dbReference type="Proteomes" id="UP000015100">
    <property type="component" value="Unassembled WGS sequence"/>
</dbReference>
<proteinExistence type="predicted"/>
<sequence>MWIAHFAPSLVLSRFAPATPLWALAFAGALPDFLHFGLTLVGLESSHASHGSSTLEYMGIEFKGSSTNCFPYSATYPYTHSTAGQLIVATVFAALITLSYRLSLVSFATLVLATLSHLPLDMAINRDESNINSAQYRRPIWKRHDVPLFDYPWGTFISDLGIFLFAVLFHARTVYPPEQHGSNMGIPVIPVEERKDMTFGYMMLLVAAVGTQAHFSFFGGEVEQDNIVKGGLFMAELVGFAYVLHLLQWYTTVDLRKPEEEEKKNN</sequence>
<dbReference type="eggNOG" id="ENOG502SADB">
    <property type="taxonomic scope" value="Eukaryota"/>
</dbReference>
<gene>
    <name evidence="2" type="ORF">H072_11584</name>
</gene>
<keyword evidence="3" id="KW-1185">Reference proteome</keyword>
<dbReference type="OrthoDB" id="10259742at2759"/>